<organism evidence="2 3">
    <name type="scientific">Staphylococcus aureus</name>
    <dbReference type="NCBI Taxonomy" id="1280"/>
    <lineage>
        <taxon>Bacteria</taxon>
        <taxon>Bacillati</taxon>
        <taxon>Bacillota</taxon>
        <taxon>Bacilli</taxon>
        <taxon>Bacillales</taxon>
        <taxon>Staphylococcaceae</taxon>
        <taxon>Staphylococcus</taxon>
    </lineage>
</organism>
<evidence type="ECO:0000256" key="1">
    <source>
        <dbReference type="SAM" id="Phobius"/>
    </source>
</evidence>
<evidence type="ECO:0000313" key="2">
    <source>
        <dbReference type="EMBL" id="SUL32238.1"/>
    </source>
</evidence>
<dbReference type="EMBL" id="UHBY01000003">
    <property type="protein sequence ID" value="SUL32238.1"/>
    <property type="molecule type" value="Genomic_DNA"/>
</dbReference>
<dbReference type="AlphaFoldDB" id="A0A380EFN2"/>
<feature type="transmembrane region" description="Helical" evidence="1">
    <location>
        <begin position="108"/>
        <end position="127"/>
    </location>
</feature>
<accession>A0A380EFN2</accession>
<name>A0A380EFN2_STAAU</name>
<feature type="transmembrane region" description="Helical" evidence="1">
    <location>
        <begin position="139"/>
        <end position="159"/>
    </location>
</feature>
<sequence length="214" mass="23971">MKGMFLSSFYATRKQTYIYFIVAIIAAGYFAVFNPLMSSAMAGVMLITPITDNIKHEKDSRWMYYVSTLPVKRSDYIKSYFAFYLILFGASLMIGLVVTTIVTQSVMIGIMSGLMSFGIIGAYSIIFPLTFKFGAENSNVIMICASILLLISFVVFFFIYGMVSGASALEFEKISTEGWLVVIAYAVIGIVITSVSYILSIKFLTNKNYNCRFW</sequence>
<proteinExistence type="predicted"/>
<gene>
    <name evidence="2" type="ORF">NCTC10702_00683</name>
</gene>
<evidence type="ECO:0000313" key="3">
    <source>
        <dbReference type="Proteomes" id="UP000254116"/>
    </source>
</evidence>
<dbReference type="Proteomes" id="UP000254116">
    <property type="component" value="Unassembled WGS sequence"/>
</dbReference>
<keyword evidence="1" id="KW-1133">Transmembrane helix</keyword>
<feature type="transmembrane region" description="Helical" evidence="1">
    <location>
        <begin position="179"/>
        <end position="199"/>
    </location>
</feature>
<reference evidence="2 3" key="1">
    <citation type="submission" date="2018-06" db="EMBL/GenBank/DDBJ databases">
        <authorList>
            <consortium name="Pathogen Informatics"/>
            <person name="Doyle S."/>
        </authorList>
    </citation>
    <scope>NUCLEOTIDE SEQUENCE [LARGE SCALE GENOMIC DNA]</scope>
    <source>
        <strain evidence="2 3">NCTC10702</strain>
    </source>
</reference>
<dbReference type="InterPro" id="IPR025699">
    <property type="entry name" value="ABC2_memb-like"/>
</dbReference>
<dbReference type="Pfam" id="PF13346">
    <property type="entry name" value="ABC2_membrane_5"/>
    <property type="match status" value="1"/>
</dbReference>
<feature type="transmembrane region" description="Helical" evidence="1">
    <location>
        <begin position="16"/>
        <end position="36"/>
    </location>
</feature>
<keyword evidence="1" id="KW-0472">Membrane</keyword>
<keyword evidence="1" id="KW-0812">Transmembrane</keyword>
<feature type="transmembrane region" description="Helical" evidence="1">
    <location>
        <begin position="81"/>
        <end position="102"/>
    </location>
</feature>
<protein>
    <submittedName>
        <fullName evidence="2">Membrane protein</fullName>
    </submittedName>
</protein>